<dbReference type="Gene3D" id="3.40.50.1820">
    <property type="entry name" value="alpha/beta hydrolase"/>
    <property type="match status" value="2"/>
</dbReference>
<evidence type="ECO:0000256" key="5">
    <source>
        <dbReference type="ARBA" id="ARBA00022801"/>
    </source>
</evidence>
<dbReference type="SUPFAM" id="SSF53474">
    <property type="entry name" value="alpha/beta-Hydrolases"/>
    <property type="match status" value="1"/>
</dbReference>
<keyword evidence="4 7" id="KW-0732">Signal</keyword>
<comment type="similarity">
    <text evidence="1 7">Belongs to the peptidase S10 family.</text>
</comment>
<dbReference type="Pfam" id="PF00450">
    <property type="entry name" value="Peptidase_S10"/>
    <property type="match status" value="2"/>
</dbReference>
<organism evidence="8 9">
    <name type="scientific">Apolygus lucorum</name>
    <name type="common">Small green plant bug</name>
    <name type="synonym">Lygocoris lucorum</name>
    <dbReference type="NCBI Taxonomy" id="248454"/>
    <lineage>
        <taxon>Eukaryota</taxon>
        <taxon>Metazoa</taxon>
        <taxon>Ecdysozoa</taxon>
        <taxon>Arthropoda</taxon>
        <taxon>Hexapoda</taxon>
        <taxon>Insecta</taxon>
        <taxon>Pterygota</taxon>
        <taxon>Neoptera</taxon>
        <taxon>Paraneoptera</taxon>
        <taxon>Hemiptera</taxon>
        <taxon>Heteroptera</taxon>
        <taxon>Panheteroptera</taxon>
        <taxon>Cimicomorpha</taxon>
        <taxon>Miridae</taxon>
        <taxon>Mirini</taxon>
        <taxon>Apolygus</taxon>
    </lineage>
</organism>
<feature type="signal peptide" evidence="7">
    <location>
        <begin position="1"/>
        <end position="17"/>
    </location>
</feature>
<dbReference type="InterPro" id="IPR018202">
    <property type="entry name" value="Ser_caboxypep_ser_AS"/>
</dbReference>
<evidence type="ECO:0000256" key="2">
    <source>
        <dbReference type="ARBA" id="ARBA00022645"/>
    </source>
</evidence>
<dbReference type="PRINTS" id="PR00724">
    <property type="entry name" value="CRBOXYPTASEC"/>
</dbReference>
<proteinExistence type="inferred from homology"/>
<reference evidence="8" key="1">
    <citation type="journal article" date="2021" name="Mol. Ecol. Resour.">
        <title>Apolygus lucorum genome provides insights into omnivorousness and mesophyll feeding.</title>
        <authorList>
            <person name="Liu Y."/>
            <person name="Liu H."/>
            <person name="Wang H."/>
            <person name="Huang T."/>
            <person name="Liu B."/>
            <person name="Yang B."/>
            <person name="Yin L."/>
            <person name="Li B."/>
            <person name="Zhang Y."/>
            <person name="Zhang S."/>
            <person name="Jiang F."/>
            <person name="Zhang X."/>
            <person name="Ren Y."/>
            <person name="Wang B."/>
            <person name="Wang S."/>
            <person name="Lu Y."/>
            <person name="Wu K."/>
            <person name="Fan W."/>
            <person name="Wang G."/>
        </authorList>
    </citation>
    <scope>NUCLEOTIDE SEQUENCE</scope>
    <source>
        <strain evidence="8">12Hb</strain>
    </source>
</reference>
<keyword evidence="9" id="KW-1185">Reference proteome</keyword>
<evidence type="ECO:0000256" key="6">
    <source>
        <dbReference type="ARBA" id="ARBA00023180"/>
    </source>
</evidence>
<dbReference type="GO" id="GO:0006508">
    <property type="term" value="P:proteolysis"/>
    <property type="evidence" value="ECO:0007669"/>
    <property type="project" value="UniProtKB-KW"/>
</dbReference>
<feature type="chain" id="PRO_5035981739" description="Carboxypeptidase" evidence="7">
    <location>
        <begin position="18"/>
        <end position="372"/>
    </location>
</feature>
<protein>
    <recommendedName>
        <fullName evidence="7">Carboxypeptidase</fullName>
        <ecNumber evidence="7">3.4.16.-</ecNumber>
    </recommendedName>
</protein>
<accession>A0A6A4KBF2</accession>
<dbReference type="PROSITE" id="PS00131">
    <property type="entry name" value="CARBOXYPEPT_SER_SER"/>
    <property type="match status" value="1"/>
</dbReference>
<dbReference type="PANTHER" id="PTHR11802">
    <property type="entry name" value="SERINE PROTEASE FAMILY S10 SERINE CARBOXYPEPTIDASE"/>
    <property type="match status" value="1"/>
</dbReference>
<evidence type="ECO:0000256" key="3">
    <source>
        <dbReference type="ARBA" id="ARBA00022670"/>
    </source>
</evidence>
<dbReference type="InterPro" id="IPR001563">
    <property type="entry name" value="Peptidase_S10"/>
</dbReference>
<keyword evidence="2 7" id="KW-0121">Carboxypeptidase</keyword>
<evidence type="ECO:0000256" key="1">
    <source>
        <dbReference type="ARBA" id="ARBA00009431"/>
    </source>
</evidence>
<evidence type="ECO:0000256" key="7">
    <source>
        <dbReference type="RuleBase" id="RU361156"/>
    </source>
</evidence>
<dbReference type="InterPro" id="IPR029058">
    <property type="entry name" value="AB_hydrolase_fold"/>
</dbReference>
<dbReference type="PANTHER" id="PTHR11802:SF472">
    <property type="entry name" value="SERINE CARBOXYPEPTIDASE CPVL-RELATED"/>
    <property type="match status" value="1"/>
</dbReference>
<keyword evidence="3 7" id="KW-0645">Protease</keyword>
<comment type="caution">
    <text evidence="8">The sequence shown here is derived from an EMBL/GenBank/DDBJ whole genome shotgun (WGS) entry which is preliminary data.</text>
</comment>
<keyword evidence="5 7" id="KW-0378">Hydrolase</keyword>
<dbReference type="Proteomes" id="UP000466442">
    <property type="component" value="Linkage Group LG1"/>
</dbReference>
<evidence type="ECO:0000313" key="9">
    <source>
        <dbReference type="Proteomes" id="UP000466442"/>
    </source>
</evidence>
<name>A0A6A4KBF2_APOLU</name>
<evidence type="ECO:0000256" key="4">
    <source>
        <dbReference type="ARBA" id="ARBA00022729"/>
    </source>
</evidence>
<keyword evidence="6" id="KW-0325">Glycoprotein</keyword>
<dbReference type="EMBL" id="WIXP02000001">
    <property type="protein sequence ID" value="KAF6216152.1"/>
    <property type="molecule type" value="Genomic_DNA"/>
</dbReference>
<dbReference type="GO" id="GO:0004185">
    <property type="term" value="F:serine-type carboxypeptidase activity"/>
    <property type="evidence" value="ECO:0007669"/>
    <property type="project" value="UniProtKB-UniRule"/>
</dbReference>
<dbReference type="OrthoDB" id="443318at2759"/>
<dbReference type="AlphaFoldDB" id="A0A6A4KBF2"/>
<gene>
    <name evidence="8" type="ORF">GE061_000491</name>
</gene>
<dbReference type="InterPro" id="IPR033124">
    <property type="entry name" value="Ser_caboxypep_his_AS"/>
</dbReference>
<dbReference type="EC" id="3.4.16.-" evidence="7"/>
<sequence>MLQVLFLVLLSLTGCFADWNFKKYDEDNEPLLLTPYIEQGRIKEGREAARVPPLLGSIHSYSGFFTVDKEYHSNLFFWYFPAEETSEKDDSAPVILWLNGGPGVTSMYGLLLENGPISLGKDNTLAKRAIHWSKHCHMIYIDNPVGVGFSFTDRNGLVNNETQISTEMHNALVQFFQIFPYLSKNSFFVAGESYAGRYVPAIAYEIHRSNPTSKVNINLKGVMIGSFSGISKLFNDTLIRKHLHVGQVKFTVSNMEINNEIWQGDGLMNVSSFVEVLLEHYRVMYYNGQLDLTLPYYNCETYAERLQWSGAPEYHNAARNQWIVGGELAGFFRSGGNLTLVLVRNSGHMVPLDQPEWAFDLVTKFVNDQHMV</sequence>
<evidence type="ECO:0000313" key="8">
    <source>
        <dbReference type="EMBL" id="KAF6216152.1"/>
    </source>
</evidence>
<dbReference type="PROSITE" id="PS00560">
    <property type="entry name" value="CARBOXYPEPT_SER_HIS"/>
    <property type="match status" value="1"/>
</dbReference>